<name>A0A2A2K3Y4_9BILA</name>
<organism evidence="1 2">
    <name type="scientific">Diploscapter pachys</name>
    <dbReference type="NCBI Taxonomy" id="2018661"/>
    <lineage>
        <taxon>Eukaryota</taxon>
        <taxon>Metazoa</taxon>
        <taxon>Ecdysozoa</taxon>
        <taxon>Nematoda</taxon>
        <taxon>Chromadorea</taxon>
        <taxon>Rhabditida</taxon>
        <taxon>Rhabditina</taxon>
        <taxon>Rhabditomorpha</taxon>
        <taxon>Rhabditoidea</taxon>
        <taxon>Rhabditidae</taxon>
        <taxon>Diploscapter</taxon>
    </lineage>
</organism>
<sequence>MAGAVVAARHHRLDPRRVEIAAVALAGIEAVEALDPCRPAYLTVSDIGVDRPAGLAAHRADQPAEVGGGQRRIEHAICVGGATEHGGVHPVQIGGEGSGVGLAVGTIVAVGVAQPVAIQSVEPFGVPALLDRELGRGRIGARRGREDSAQRAFLGQVRRDASADCRVHAGAGVDAHRIVGLVRLRGK</sequence>
<proteinExistence type="predicted"/>
<dbReference type="EMBL" id="LIAE01009715">
    <property type="protein sequence ID" value="PAV68645.1"/>
    <property type="molecule type" value="Genomic_DNA"/>
</dbReference>
<protein>
    <submittedName>
        <fullName evidence="1">Uncharacterized protein</fullName>
    </submittedName>
</protein>
<evidence type="ECO:0000313" key="2">
    <source>
        <dbReference type="Proteomes" id="UP000218231"/>
    </source>
</evidence>
<evidence type="ECO:0000313" key="1">
    <source>
        <dbReference type="EMBL" id="PAV68645.1"/>
    </source>
</evidence>
<accession>A0A2A2K3Y4</accession>
<dbReference type="AlphaFoldDB" id="A0A2A2K3Y4"/>
<keyword evidence="2" id="KW-1185">Reference proteome</keyword>
<reference evidence="1 2" key="1">
    <citation type="journal article" date="2017" name="Curr. Biol.">
        <title>Genome architecture and evolution of a unichromosomal asexual nematode.</title>
        <authorList>
            <person name="Fradin H."/>
            <person name="Zegar C."/>
            <person name="Gutwein M."/>
            <person name="Lucas J."/>
            <person name="Kovtun M."/>
            <person name="Corcoran D."/>
            <person name="Baugh L.R."/>
            <person name="Kiontke K."/>
            <person name="Gunsalus K."/>
            <person name="Fitch D.H."/>
            <person name="Piano F."/>
        </authorList>
    </citation>
    <scope>NUCLEOTIDE SEQUENCE [LARGE SCALE GENOMIC DNA]</scope>
    <source>
        <strain evidence="1">PF1309</strain>
    </source>
</reference>
<comment type="caution">
    <text evidence="1">The sequence shown here is derived from an EMBL/GenBank/DDBJ whole genome shotgun (WGS) entry which is preliminary data.</text>
</comment>
<gene>
    <name evidence="1" type="ORF">WR25_20999</name>
</gene>
<dbReference type="Proteomes" id="UP000218231">
    <property type="component" value="Unassembled WGS sequence"/>
</dbReference>